<dbReference type="PANTHER" id="PTHR32552:SF81">
    <property type="entry name" value="TONB-DEPENDENT OUTER MEMBRANE RECEPTOR"/>
    <property type="match status" value="1"/>
</dbReference>
<dbReference type="Proteomes" id="UP000679725">
    <property type="component" value="Unassembled WGS sequence"/>
</dbReference>
<dbReference type="Gene3D" id="2.170.130.10">
    <property type="entry name" value="TonB-dependent receptor, plug domain"/>
    <property type="match status" value="1"/>
</dbReference>
<dbReference type="EMBL" id="CAJRAU010000003">
    <property type="protein sequence ID" value="CAG5069577.1"/>
    <property type="molecule type" value="Genomic_DNA"/>
</dbReference>
<dbReference type="Pfam" id="PF07715">
    <property type="entry name" value="Plug"/>
    <property type="match status" value="1"/>
</dbReference>
<evidence type="ECO:0000256" key="1">
    <source>
        <dbReference type="ARBA" id="ARBA00004571"/>
    </source>
</evidence>
<keyword evidence="8" id="KW-0798">TonB box</keyword>
<dbReference type="PROSITE" id="PS52016">
    <property type="entry name" value="TONB_DEPENDENT_REC_3"/>
    <property type="match status" value="1"/>
</dbReference>
<reference evidence="13 14" key="1">
    <citation type="submission" date="2021-04" db="EMBL/GenBank/DDBJ databases">
        <authorList>
            <person name="Rodrigo-Torres L."/>
            <person name="Arahal R. D."/>
            <person name="Lucena T."/>
        </authorList>
    </citation>
    <scope>NUCLEOTIDE SEQUENCE [LARGE SCALE GENOMIC DNA]</scope>
    <source>
        <strain evidence="13 14">CECT 9623</strain>
    </source>
</reference>
<keyword evidence="7" id="KW-0406">Ion transport</keyword>
<keyword evidence="2 11" id="KW-0813">Transport</keyword>
<name>A0ABM8UPY6_9BACT</name>
<keyword evidence="13" id="KW-0675">Receptor</keyword>
<evidence type="ECO:0000313" key="14">
    <source>
        <dbReference type="Proteomes" id="UP000679725"/>
    </source>
</evidence>
<sequence length="1057" mass="116003">MLIFKERILNYTYLHNKPIMMKKLLHNSLSVFLLFVSLSVRMVNAQNGMVTGRVTDQDGSEIPGVSVSVKGTSVGTSTNEKGEYGISVASGGTLVFSFIGFKRTEVNVTSQPVINVTLQSEASVLDEVVVTALGQTQEKRAIGYSVQSIKSDEIKESGNPNMIGALQGKVAGAVITGSGGAPGAGVNIILRGITSLSGSADNQPLFVIDGIIISNATTAGNPLPSAGSASPGASEQFANTNRAADINPDDIESISVLKGPAATALYGLRASNGAIIITTKRAKTGKMNVSVSLSGGVDVLGKSPDIQERFVQGRFGEFISPTEVRQRTPYQSFGPSIIDNSTDEIIDNFRGFYQTGFRTNNTVTISKGTEKGNIYFSAGNNYQQGIVPTTDFSRTSGKLAGMYKLTKNFSVSGSFNYIRSGGKRPPAGDKSIFSALSYWPNTYDVNDYLNPDGSYKNLLPGFTDNPRYLVEKSPRVDKVNRYIADLTLNYDIAPWLTAKYQLTYDAFNERRFRQVDSTFDVGTAVKGFLIKEYINYREINSNLYVTATKAFSESWTGSLMVGNSVVDSKRPDSYYERGEGWRAPFTDDISSYRNQQTRPYSPLQYRIVSFFADAKLSYKDVLYLNATGRNDIVSTLPVASNSFFYPSFNAGYIFTENLPKNNVLSYGKLRASWAQVGKGTDPYVIGAYYEIADNFPYGNTVPGFIRRSTTAADNLKPERTTSIEFGTELRFFKNRLMVDATYFTMDSKDQIVRAPVSNVSGYSFYYTNIGLIRNKGVELLLSLKPVQTSAFNWDISLNFTKMSGRVVEMPDELEEISYFDNGSRGVLKVREGSKVGDLWGLDYMRAPDGQKLIQANGFPLTSLITTQYGNALPDWTAGLTNSFNYKGIGLSFLMEWRKGGDVVDLGERNAFRAGSIKITERRYEQVVFKGVVEQTSEDGPTTYVPNTKAVVLDDAFYNPSTARYMGNAADFNIQDGSWIRLRTVSLNYALPKSLLANSVFAGGVRFTLTGTNLFLNTPFRGYDPEALTFGSGTNLIGFVGRNNPATKSFQFGVNVNF</sequence>
<evidence type="ECO:0000256" key="6">
    <source>
        <dbReference type="ARBA" id="ARBA00023004"/>
    </source>
</evidence>
<keyword evidence="6" id="KW-0408">Iron</keyword>
<dbReference type="InterPro" id="IPR012910">
    <property type="entry name" value="Plug_dom"/>
</dbReference>
<evidence type="ECO:0000256" key="7">
    <source>
        <dbReference type="ARBA" id="ARBA00023065"/>
    </source>
</evidence>
<evidence type="ECO:0000256" key="5">
    <source>
        <dbReference type="ARBA" id="ARBA00022692"/>
    </source>
</evidence>
<keyword evidence="14" id="KW-1185">Reference proteome</keyword>
<evidence type="ECO:0000256" key="4">
    <source>
        <dbReference type="ARBA" id="ARBA00022496"/>
    </source>
</evidence>
<dbReference type="InterPro" id="IPR008969">
    <property type="entry name" value="CarboxyPept-like_regulatory"/>
</dbReference>
<evidence type="ECO:0000256" key="3">
    <source>
        <dbReference type="ARBA" id="ARBA00022452"/>
    </source>
</evidence>
<dbReference type="NCBIfam" id="TIGR04057">
    <property type="entry name" value="SusC_RagA_signa"/>
    <property type="match status" value="1"/>
</dbReference>
<dbReference type="InterPro" id="IPR023996">
    <property type="entry name" value="TonB-dep_OMP_SusC/RagA"/>
</dbReference>
<evidence type="ECO:0000256" key="10">
    <source>
        <dbReference type="ARBA" id="ARBA00023237"/>
    </source>
</evidence>
<feature type="domain" description="TonB-dependent receptor plug" evidence="12">
    <location>
        <begin position="139"/>
        <end position="274"/>
    </location>
</feature>
<dbReference type="InterPro" id="IPR039426">
    <property type="entry name" value="TonB-dep_rcpt-like"/>
</dbReference>
<dbReference type="Pfam" id="PF13715">
    <property type="entry name" value="CarbopepD_reg_2"/>
    <property type="match status" value="1"/>
</dbReference>
<comment type="caution">
    <text evidence="13">The sequence shown here is derived from an EMBL/GenBank/DDBJ whole genome shotgun (WGS) entry which is preliminary data.</text>
</comment>
<dbReference type="Gene3D" id="2.40.170.20">
    <property type="entry name" value="TonB-dependent receptor, beta-barrel domain"/>
    <property type="match status" value="1"/>
</dbReference>
<dbReference type="NCBIfam" id="TIGR04056">
    <property type="entry name" value="OMP_RagA_SusC"/>
    <property type="match status" value="1"/>
</dbReference>
<evidence type="ECO:0000313" key="13">
    <source>
        <dbReference type="EMBL" id="CAG5069577.1"/>
    </source>
</evidence>
<protein>
    <submittedName>
        <fullName evidence="13">TonB-dependent receptor P3</fullName>
    </submittedName>
</protein>
<keyword evidence="4" id="KW-0410">Iron transport</keyword>
<dbReference type="PANTHER" id="PTHR32552">
    <property type="entry name" value="FERRICHROME IRON RECEPTOR-RELATED"/>
    <property type="match status" value="1"/>
</dbReference>
<evidence type="ECO:0000256" key="8">
    <source>
        <dbReference type="ARBA" id="ARBA00023077"/>
    </source>
</evidence>
<keyword evidence="5 11" id="KW-0812">Transmembrane</keyword>
<evidence type="ECO:0000256" key="11">
    <source>
        <dbReference type="PROSITE-ProRule" id="PRU01360"/>
    </source>
</evidence>
<comment type="similarity">
    <text evidence="11">Belongs to the TonB-dependent receptor family.</text>
</comment>
<evidence type="ECO:0000256" key="9">
    <source>
        <dbReference type="ARBA" id="ARBA00023136"/>
    </source>
</evidence>
<dbReference type="Gene3D" id="2.60.40.1120">
    <property type="entry name" value="Carboxypeptidase-like, regulatory domain"/>
    <property type="match status" value="1"/>
</dbReference>
<keyword evidence="9 11" id="KW-0472">Membrane</keyword>
<evidence type="ECO:0000259" key="12">
    <source>
        <dbReference type="Pfam" id="PF07715"/>
    </source>
</evidence>
<dbReference type="SUPFAM" id="SSF49464">
    <property type="entry name" value="Carboxypeptidase regulatory domain-like"/>
    <property type="match status" value="1"/>
</dbReference>
<dbReference type="InterPro" id="IPR036942">
    <property type="entry name" value="Beta-barrel_TonB_sf"/>
</dbReference>
<accession>A0ABM8UPY6</accession>
<keyword evidence="3 11" id="KW-1134">Transmembrane beta strand</keyword>
<keyword evidence="10 11" id="KW-0998">Cell outer membrane</keyword>
<gene>
    <name evidence="13" type="ORF">DYBT9623_02313</name>
</gene>
<organism evidence="13 14">
    <name type="scientific">Dyadobacter linearis</name>
    <dbReference type="NCBI Taxonomy" id="2823330"/>
    <lineage>
        <taxon>Bacteria</taxon>
        <taxon>Pseudomonadati</taxon>
        <taxon>Bacteroidota</taxon>
        <taxon>Cytophagia</taxon>
        <taxon>Cytophagales</taxon>
        <taxon>Spirosomataceae</taxon>
        <taxon>Dyadobacter</taxon>
    </lineage>
</organism>
<comment type="subcellular location">
    <subcellularLocation>
        <location evidence="1 11">Cell outer membrane</location>
        <topology evidence="1 11">Multi-pass membrane protein</topology>
    </subcellularLocation>
</comment>
<evidence type="ECO:0000256" key="2">
    <source>
        <dbReference type="ARBA" id="ARBA00022448"/>
    </source>
</evidence>
<proteinExistence type="inferred from homology"/>
<dbReference type="InterPro" id="IPR023997">
    <property type="entry name" value="TonB-dep_OMP_SusC/RagA_CS"/>
</dbReference>
<dbReference type="InterPro" id="IPR037066">
    <property type="entry name" value="Plug_dom_sf"/>
</dbReference>
<dbReference type="SUPFAM" id="SSF56935">
    <property type="entry name" value="Porins"/>
    <property type="match status" value="1"/>
</dbReference>